<dbReference type="Gene3D" id="2.60.120.560">
    <property type="entry name" value="Exo-inulinase, domain 1"/>
    <property type="match status" value="1"/>
</dbReference>
<dbReference type="OrthoDB" id="9776657at2"/>
<keyword evidence="4 5" id="KW-0326">Glycosidase</keyword>
<dbReference type="CDD" id="cd08996">
    <property type="entry name" value="GH32_FFase"/>
    <property type="match status" value="1"/>
</dbReference>
<proteinExistence type="inferred from homology"/>
<dbReference type="RefSeq" id="WP_092611063.1">
    <property type="nucleotide sequence ID" value="NZ_FNHU01000009.1"/>
</dbReference>
<dbReference type="InterPro" id="IPR051214">
    <property type="entry name" value="GH32_Enzymes"/>
</dbReference>
<evidence type="ECO:0000259" key="7">
    <source>
        <dbReference type="Pfam" id="PF08244"/>
    </source>
</evidence>
<evidence type="ECO:0000256" key="2">
    <source>
        <dbReference type="ARBA" id="ARBA00012758"/>
    </source>
</evidence>
<dbReference type="Proteomes" id="UP000199671">
    <property type="component" value="Unassembled WGS sequence"/>
</dbReference>
<dbReference type="GO" id="GO:0005975">
    <property type="term" value="P:carbohydrate metabolic process"/>
    <property type="evidence" value="ECO:0007669"/>
    <property type="project" value="InterPro"/>
</dbReference>
<dbReference type="EMBL" id="FNHU01000009">
    <property type="protein sequence ID" value="SDM95180.1"/>
    <property type="molecule type" value="Genomic_DNA"/>
</dbReference>
<dbReference type="Pfam" id="PF00251">
    <property type="entry name" value="Glyco_hydro_32N"/>
    <property type="match status" value="1"/>
</dbReference>
<evidence type="ECO:0000256" key="1">
    <source>
        <dbReference type="ARBA" id="ARBA00009902"/>
    </source>
</evidence>
<evidence type="ECO:0000256" key="5">
    <source>
        <dbReference type="RuleBase" id="RU362110"/>
    </source>
</evidence>
<gene>
    <name evidence="8" type="ORF">SAMN04487766_109107</name>
</gene>
<reference evidence="8 9" key="1">
    <citation type="submission" date="2016-10" db="EMBL/GenBank/DDBJ databases">
        <authorList>
            <person name="de Groot N.N."/>
        </authorList>
    </citation>
    <scope>NUCLEOTIDE SEQUENCE [LARGE SCALE GENOMIC DNA]</scope>
    <source>
        <strain evidence="8 9">KPR-7B</strain>
    </source>
</reference>
<dbReference type="AlphaFoldDB" id="A0A1G9XEJ8"/>
<dbReference type="Gene3D" id="2.115.10.20">
    <property type="entry name" value="Glycosyl hydrolase domain, family 43"/>
    <property type="match status" value="1"/>
</dbReference>
<name>A0A1G9XEJ8_9ACTO</name>
<evidence type="ECO:0000256" key="4">
    <source>
        <dbReference type="ARBA" id="ARBA00023295"/>
    </source>
</evidence>
<dbReference type="GO" id="GO:0004564">
    <property type="term" value="F:beta-fructofuranosidase activity"/>
    <property type="evidence" value="ECO:0007669"/>
    <property type="project" value="UniProtKB-EC"/>
</dbReference>
<keyword evidence="3 5" id="KW-0378">Hydrolase</keyword>
<protein>
    <recommendedName>
        <fullName evidence="2">beta-fructofuranosidase</fullName>
        <ecNumber evidence="2">3.2.1.26</ecNumber>
    </recommendedName>
</protein>
<evidence type="ECO:0000259" key="6">
    <source>
        <dbReference type="Pfam" id="PF00251"/>
    </source>
</evidence>
<dbReference type="SUPFAM" id="SSF49899">
    <property type="entry name" value="Concanavalin A-like lectins/glucanases"/>
    <property type="match status" value="1"/>
</dbReference>
<dbReference type="InterPro" id="IPR018053">
    <property type="entry name" value="Glyco_hydro_32_AS"/>
</dbReference>
<comment type="similarity">
    <text evidence="1 5">Belongs to the glycosyl hydrolase 32 family.</text>
</comment>
<dbReference type="InterPro" id="IPR013320">
    <property type="entry name" value="ConA-like_dom_sf"/>
</dbReference>
<organism evidence="8 9">
    <name type="scientific">Actinomyces ruminicola</name>
    <dbReference type="NCBI Taxonomy" id="332524"/>
    <lineage>
        <taxon>Bacteria</taxon>
        <taxon>Bacillati</taxon>
        <taxon>Actinomycetota</taxon>
        <taxon>Actinomycetes</taxon>
        <taxon>Actinomycetales</taxon>
        <taxon>Actinomycetaceae</taxon>
        <taxon>Actinomyces</taxon>
    </lineage>
</organism>
<accession>A0A1G9XEJ8</accession>
<feature type="domain" description="Glycosyl hydrolase family 32 N-terminal" evidence="6">
    <location>
        <begin position="34"/>
        <end position="351"/>
    </location>
</feature>
<evidence type="ECO:0000256" key="3">
    <source>
        <dbReference type="ARBA" id="ARBA00022801"/>
    </source>
</evidence>
<dbReference type="EC" id="3.2.1.26" evidence="2"/>
<dbReference type="InterPro" id="IPR001362">
    <property type="entry name" value="Glyco_hydro_32"/>
</dbReference>
<dbReference type="SMART" id="SM00640">
    <property type="entry name" value="Glyco_32"/>
    <property type="match status" value="1"/>
</dbReference>
<feature type="domain" description="Glycosyl hydrolase family 32 C-terminal" evidence="7">
    <location>
        <begin position="358"/>
        <end position="500"/>
    </location>
</feature>
<dbReference type="PANTHER" id="PTHR43101">
    <property type="entry name" value="BETA-FRUCTOSIDASE"/>
    <property type="match status" value="1"/>
</dbReference>
<sequence length="526" mass="57426">MSTVCPEPAPADDGRTEDALVMRAEADPLLPRFHFTPPAGWMNDPNGLLQRGGLHHLFYQYNPEGPTHHRIHWGHAVSRDLLNWSDLPIALAPARSGEGPDDDGCWSGVAVLDDGRPALVYSANHEGRQTAALAVAADAADPLLVDWEKDPRNPVIAGPPDELAVTDFRDHCVWHEPDGSWTQLMGAGTRDRGGAVLRYTSSDLRHWTYRGPILVGSDWRAAPEDPWTATMWECPDLFALPAPAPDARAAGAGGSVRHVLIFSAWHQGHPQETLAFVGDYSEGRFHPARLQRVDWGGRFCYAPQSYLDEAGRRIQFGWMPEARDERGVARAGWCGVMTVPRLLSDDGDALAVEPVPELARLREQHEAIPQGAVDGARPASSICAGGLDIELELSLDASGYVEVVLDHAGGVPGRGERTVIRVDRGPEGCAIRVDPSHASHEPGVEARPVTMPVRTRGDADDPVRLRVILDRSTLEVFSDRRALSARVYPTDPESTRVVLTGDRARVGAGSVWTMRSTRRAGRHLRP</sequence>
<dbReference type="InterPro" id="IPR023296">
    <property type="entry name" value="Glyco_hydro_beta-prop_sf"/>
</dbReference>
<evidence type="ECO:0000313" key="8">
    <source>
        <dbReference type="EMBL" id="SDM95180.1"/>
    </source>
</evidence>
<dbReference type="PANTHER" id="PTHR43101:SF1">
    <property type="entry name" value="BETA-FRUCTOSIDASE"/>
    <property type="match status" value="1"/>
</dbReference>
<dbReference type="SUPFAM" id="SSF75005">
    <property type="entry name" value="Arabinanase/levansucrase/invertase"/>
    <property type="match status" value="1"/>
</dbReference>
<dbReference type="PROSITE" id="PS00609">
    <property type="entry name" value="GLYCOSYL_HYDROL_F32"/>
    <property type="match status" value="1"/>
</dbReference>
<dbReference type="InterPro" id="IPR013189">
    <property type="entry name" value="Glyco_hydro_32_C"/>
</dbReference>
<dbReference type="InterPro" id="IPR013148">
    <property type="entry name" value="Glyco_hydro_32_N"/>
</dbReference>
<evidence type="ECO:0000313" key="9">
    <source>
        <dbReference type="Proteomes" id="UP000199671"/>
    </source>
</evidence>
<dbReference type="Pfam" id="PF08244">
    <property type="entry name" value="Glyco_hydro_32C"/>
    <property type="match status" value="1"/>
</dbReference>